<dbReference type="EMBL" id="KN735264">
    <property type="protein sequence ID" value="KIH56781.1"/>
    <property type="molecule type" value="Genomic_DNA"/>
</dbReference>
<reference evidence="2 3" key="1">
    <citation type="submission" date="2013-12" db="EMBL/GenBank/DDBJ databases">
        <title>Draft genome of the parsitic nematode Ancylostoma duodenale.</title>
        <authorList>
            <person name="Mitreva M."/>
        </authorList>
    </citation>
    <scope>NUCLEOTIDE SEQUENCE [LARGE SCALE GENOMIC DNA]</scope>
    <source>
        <strain evidence="2 3">Zhejiang</strain>
    </source>
</reference>
<keyword evidence="3" id="KW-1185">Reference proteome</keyword>
<feature type="region of interest" description="Disordered" evidence="1">
    <location>
        <begin position="190"/>
        <end position="330"/>
    </location>
</feature>
<dbReference type="Proteomes" id="UP000054047">
    <property type="component" value="Unassembled WGS sequence"/>
</dbReference>
<proteinExistence type="predicted"/>
<dbReference type="AlphaFoldDB" id="A0A0C2GI62"/>
<evidence type="ECO:0000256" key="1">
    <source>
        <dbReference type="SAM" id="MobiDB-lite"/>
    </source>
</evidence>
<evidence type="ECO:0000313" key="2">
    <source>
        <dbReference type="EMBL" id="KIH56781.1"/>
    </source>
</evidence>
<sequence length="450" mass="49213">MERPPHSGPPPRTDLVTVESCDTASSFSRVPAEFTTSSLVVDDTAMDTSQTPDVDSGVRAQFGSIQEISTTSVSMPITTILPHTEDYSVIDMDTSTTPSSSPSRVPADSYLISNQQHLHLSEEALLALDDDSPHVRSLAETFVASFPLTPLKLIVSSDDASASEAACAVPTDQQTQLTSTLEAQPMVASQTPAYSAGDTCETTQETLPDEESQWVTVQRKGFSCKTRKPSPPQCANVPSLADVGPRRGHHEQLESHEAIRLDRNLRGRGASRGRGGPANQGDCVAPTNPRGRGRGVYSGRPQRGRGTKRGHPSRGRPAPPRGNALPKFTPRSYRNYLSDLHPWASFVSPRPIQVLRENVGQVKNVLPTSEYRHLPNSGYLSERFNRSFFPRARVQHNHPLARIPFVELQHIEDAIAFRQRSARIINQILEGSYATADLGNIAKSPDLLLY</sequence>
<feature type="compositionally biased region" description="Basic and acidic residues" evidence="1">
    <location>
        <begin position="250"/>
        <end position="265"/>
    </location>
</feature>
<organism evidence="2 3">
    <name type="scientific">Ancylostoma duodenale</name>
    <dbReference type="NCBI Taxonomy" id="51022"/>
    <lineage>
        <taxon>Eukaryota</taxon>
        <taxon>Metazoa</taxon>
        <taxon>Ecdysozoa</taxon>
        <taxon>Nematoda</taxon>
        <taxon>Chromadorea</taxon>
        <taxon>Rhabditida</taxon>
        <taxon>Rhabditina</taxon>
        <taxon>Rhabditomorpha</taxon>
        <taxon>Strongyloidea</taxon>
        <taxon>Ancylostomatidae</taxon>
        <taxon>Ancylostomatinae</taxon>
        <taxon>Ancylostoma</taxon>
    </lineage>
</organism>
<gene>
    <name evidence="2" type="ORF">ANCDUO_13035</name>
</gene>
<protein>
    <submittedName>
        <fullName evidence="2">Uncharacterized protein</fullName>
    </submittedName>
</protein>
<name>A0A0C2GI62_9BILA</name>
<evidence type="ECO:0000313" key="3">
    <source>
        <dbReference type="Proteomes" id="UP000054047"/>
    </source>
</evidence>
<accession>A0A0C2GI62</accession>
<feature type="compositionally biased region" description="Basic residues" evidence="1">
    <location>
        <begin position="302"/>
        <end position="314"/>
    </location>
</feature>